<reference evidence="1 2" key="1">
    <citation type="submission" date="2024-04" db="EMBL/GenBank/DDBJ databases">
        <title>Tritrichomonas musculus Genome.</title>
        <authorList>
            <person name="Alves-Ferreira E."/>
            <person name="Grigg M."/>
            <person name="Lorenzi H."/>
            <person name="Galac M."/>
        </authorList>
    </citation>
    <scope>NUCLEOTIDE SEQUENCE [LARGE SCALE GENOMIC DNA]</scope>
    <source>
        <strain evidence="1 2">EAF2021</strain>
    </source>
</reference>
<evidence type="ECO:0000313" key="2">
    <source>
        <dbReference type="Proteomes" id="UP001470230"/>
    </source>
</evidence>
<accession>A0ABR2INY2</accession>
<gene>
    <name evidence="1" type="ORF">M9Y10_011049</name>
</gene>
<proteinExistence type="predicted"/>
<dbReference type="Proteomes" id="UP001470230">
    <property type="component" value="Unassembled WGS sequence"/>
</dbReference>
<sequence>MKIVSSDISLAVKFFTSIFYSSVSTKASAGRIISNCRILLSKLEFNAPVSLFSDIGHICRQFSTKAPLETVFLTSWLFKQRKMEKHHNQRHLKHSKLSPN</sequence>
<dbReference type="EMBL" id="JAPFFF010000016">
    <property type="protein sequence ID" value="KAK8865494.1"/>
    <property type="molecule type" value="Genomic_DNA"/>
</dbReference>
<evidence type="ECO:0000313" key="1">
    <source>
        <dbReference type="EMBL" id="KAK8865494.1"/>
    </source>
</evidence>
<name>A0ABR2INY2_9EUKA</name>
<keyword evidence="2" id="KW-1185">Reference proteome</keyword>
<comment type="caution">
    <text evidence="1">The sequence shown here is derived from an EMBL/GenBank/DDBJ whole genome shotgun (WGS) entry which is preliminary data.</text>
</comment>
<protein>
    <submittedName>
        <fullName evidence="1">Uncharacterized protein</fullName>
    </submittedName>
</protein>
<organism evidence="1 2">
    <name type="scientific">Tritrichomonas musculus</name>
    <dbReference type="NCBI Taxonomy" id="1915356"/>
    <lineage>
        <taxon>Eukaryota</taxon>
        <taxon>Metamonada</taxon>
        <taxon>Parabasalia</taxon>
        <taxon>Tritrichomonadida</taxon>
        <taxon>Tritrichomonadidae</taxon>
        <taxon>Tritrichomonas</taxon>
    </lineage>
</organism>